<organism evidence="2 3">
    <name type="scientific">Moraxella bovis</name>
    <dbReference type="NCBI Taxonomy" id="476"/>
    <lineage>
        <taxon>Bacteria</taxon>
        <taxon>Pseudomonadati</taxon>
        <taxon>Pseudomonadota</taxon>
        <taxon>Gammaproteobacteria</taxon>
        <taxon>Moraxellales</taxon>
        <taxon>Moraxellaceae</taxon>
        <taxon>Moraxella</taxon>
    </lineage>
</organism>
<evidence type="ECO:0000313" key="4">
    <source>
        <dbReference type="Proteomes" id="UP001163632"/>
    </source>
</evidence>
<dbReference type="Proteomes" id="UP001163632">
    <property type="component" value="Chromosome"/>
</dbReference>
<evidence type="ECO:0000313" key="1">
    <source>
        <dbReference type="EMBL" id="UZA03621.1"/>
    </source>
</evidence>
<dbReference type="AlphaFoldDB" id="A0AAX3ETD6"/>
<name>A0AAX3ETD6_MORBO</name>
<dbReference type="EMBL" id="CP087830">
    <property type="protein sequence ID" value="UZA03621.1"/>
    <property type="molecule type" value="Genomic_DNA"/>
</dbReference>
<dbReference type="RefSeq" id="WP_112742624.1">
    <property type="nucleotide sequence ID" value="NZ_CP030241.1"/>
</dbReference>
<dbReference type="Proteomes" id="UP001163283">
    <property type="component" value="Chromosome"/>
</dbReference>
<evidence type="ECO:0000313" key="2">
    <source>
        <dbReference type="EMBL" id="UZA51244.1"/>
    </source>
</evidence>
<reference evidence="2 3" key="1">
    <citation type="journal article" date="2022" name="BMC Microbiol.">
        <title>Whole genome sequencing of Moraxella bovis strains from North America reveals two genotypes with different genetic determinants.</title>
        <authorList>
            <person name="Wynn E.L."/>
            <person name="Hille M.M."/>
            <person name="Loy J.D."/>
            <person name="Schuller G."/>
            <person name="Kuhn K.L."/>
            <person name="Dickey A.M."/>
            <person name="Bono J.L."/>
            <person name="Clawson M.L."/>
        </authorList>
    </citation>
    <scope>NUCLEOTIDE SEQUENCE [LARGE SCALE GENOMIC DNA]</scope>
    <source>
        <strain evidence="1">SAM102599</strain>
        <strain evidence="2 3">SAM57978</strain>
    </source>
</reference>
<dbReference type="EMBL" id="CP087781">
    <property type="protein sequence ID" value="UZA51244.1"/>
    <property type="molecule type" value="Genomic_DNA"/>
</dbReference>
<evidence type="ECO:0000313" key="3">
    <source>
        <dbReference type="Proteomes" id="UP001163283"/>
    </source>
</evidence>
<gene>
    <name evidence="1" type="ORF">LP092_02310</name>
    <name evidence="2" type="ORF">LP129_12260</name>
</gene>
<dbReference type="KEGG" id="mboi:DQF64_12135"/>
<keyword evidence="4" id="KW-1185">Reference proteome</keyword>
<proteinExistence type="predicted"/>
<protein>
    <submittedName>
        <fullName evidence="2">Uncharacterized protein</fullName>
    </submittedName>
</protein>
<sequence length="88" mass="9778">MSNKTTCTSAGTGTPVTTQTICNRPFIAYEHGIGDQLDPFAWNVIEGQLRERLTDGTEKHFPIKNIPVCVDLQHFFIACKLNTPPFIA</sequence>
<accession>A0AAX3ETD6</accession>